<keyword evidence="4" id="KW-1185">Reference proteome</keyword>
<reference evidence="3 4" key="1">
    <citation type="submission" date="2020-06" db="EMBL/GenBank/DDBJ databases">
        <title>Complete Genome Sequence of Clostridium muelleri sp. nov. P21T, an Acid-Alcohol Producing Acetogen Isolated from Old Hay.</title>
        <authorList>
            <person name="Duncan K.E."/>
            <person name="Tanner R.S."/>
        </authorList>
    </citation>
    <scope>NUCLEOTIDE SEQUENCE [LARGE SCALE GENOMIC DNA]</scope>
    <source>
        <strain evidence="3 4">P21</strain>
    </source>
</reference>
<evidence type="ECO:0000259" key="2">
    <source>
        <dbReference type="PROSITE" id="PS50885"/>
    </source>
</evidence>
<proteinExistence type="predicted"/>
<sequence length="331" mass="36626">MMWFNNLKMKQKIISSFILVSLFVGIVGGIGVLNMGKINSNSSLMYNDDLEILKDLQQVNSNSLHGRLLIINLVESRDFNKVKETQDELSKYREQNNKMLKEYEEHGLNSTEKGIYAQFQKDLKDYREASGNVINLVSNQKYDDAMVASKKSAAIRDKLTTSLDKLIQITDDEASNRNKSNNKLYKNSFYVVGAASIFGLIIAIILGFIIASVISNRIRQVLVFAEAVGNGDLTKSININSKDEIGSLAESLNKAVNGVRNLISQITYSAGEISASSEELSATTQEISSKMDLVNRSTEQIAKGAQDLSTVTEKVSVSTQEIDETTNKLAK</sequence>
<dbReference type="PANTHER" id="PTHR32089:SF112">
    <property type="entry name" value="LYSOZYME-LIKE PROTEIN-RELATED"/>
    <property type="match status" value="1"/>
</dbReference>
<accession>A0A7Y0EJJ4</accession>
<comment type="caution">
    <text evidence="3">The sequence shown here is derived from an EMBL/GenBank/DDBJ whole genome shotgun (WGS) entry which is preliminary data.</text>
</comment>
<feature type="transmembrane region" description="Helical" evidence="1">
    <location>
        <begin position="189"/>
        <end position="214"/>
    </location>
</feature>
<dbReference type="GO" id="GO:0016020">
    <property type="term" value="C:membrane"/>
    <property type="evidence" value="ECO:0007669"/>
    <property type="project" value="InterPro"/>
</dbReference>
<evidence type="ECO:0000313" key="3">
    <source>
        <dbReference type="EMBL" id="NMM64287.1"/>
    </source>
</evidence>
<dbReference type="SUPFAM" id="SSF58104">
    <property type="entry name" value="Methyl-accepting chemotaxis protein (MCP) signaling domain"/>
    <property type="match status" value="1"/>
</dbReference>
<keyword evidence="1" id="KW-0812">Transmembrane</keyword>
<dbReference type="Pfam" id="PF12729">
    <property type="entry name" value="4HB_MCP_1"/>
    <property type="match status" value="1"/>
</dbReference>
<dbReference type="RefSeq" id="WP_169298881.1">
    <property type="nucleotide sequence ID" value="NZ_JABBNI010000036.1"/>
</dbReference>
<organism evidence="3 4">
    <name type="scientific">Clostridium muellerianum</name>
    <dbReference type="NCBI Taxonomy" id="2716538"/>
    <lineage>
        <taxon>Bacteria</taxon>
        <taxon>Bacillati</taxon>
        <taxon>Bacillota</taxon>
        <taxon>Clostridia</taxon>
        <taxon>Eubacteriales</taxon>
        <taxon>Clostridiaceae</taxon>
        <taxon>Clostridium</taxon>
    </lineage>
</organism>
<dbReference type="InterPro" id="IPR003660">
    <property type="entry name" value="HAMP_dom"/>
</dbReference>
<name>A0A7Y0EJJ4_9CLOT</name>
<feature type="domain" description="HAMP" evidence="2">
    <location>
        <begin position="212"/>
        <end position="264"/>
    </location>
</feature>
<dbReference type="CDD" id="cd06225">
    <property type="entry name" value="HAMP"/>
    <property type="match status" value="1"/>
</dbReference>
<dbReference type="PROSITE" id="PS50885">
    <property type="entry name" value="HAMP"/>
    <property type="match status" value="1"/>
</dbReference>
<dbReference type="SMART" id="SM00304">
    <property type="entry name" value="HAMP"/>
    <property type="match status" value="1"/>
</dbReference>
<gene>
    <name evidence="3" type="ORF">HBE96_16810</name>
</gene>
<keyword evidence="1" id="KW-1133">Transmembrane helix</keyword>
<evidence type="ECO:0000256" key="1">
    <source>
        <dbReference type="SAM" id="Phobius"/>
    </source>
</evidence>
<keyword evidence="1" id="KW-0472">Membrane</keyword>
<dbReference type="Pfam" id="PF00672">
    <property type="entry name" value="HAMP"/>
    <property type="match status" value="1"/>
</dbReference>
<dbReference type="AlphaFoldDB" id="A0A7Y0EJJ4"/>
<dbReference type="GO" id="GO:0007165">
    <property type="term" value="P:signal transduction"/>
    <property type="evidence" value="ECO:0007669"/>
    <property type="project" value="InterPro"/>
</dbReference>
<dbReference type="Proteomes" id="UP000537131">
    <property type="component" value="Unassembled WGS sequence"/>
</dbReference>
<dbReference type="EMBL" id="JABBNI010000036">
    <property type="protein sequence ID" value="NMM64287.1"/>
    <property type="molecule type" value="Genomic_DNA"/>
</dbReference>
<dbReference type="PANTHER" id="PTHR32089">
    <property type="entry name" value="METHYL-ACCEPTING CHEMOTAXIS PROTEIN MCPB"/>
    <property type="match status" value="1"/>
</dbReference>
<dbReference type="Gene3D" id="1.10.287.950">
    <property type="entry name" value="Methyl-accepting chemotaxis protein"/>
    <property type="match status" value="1"/>
</dbReference>
<protein>
    <submittedName>
        <fullName evidence="3">Methyl-accepting chemotaxis protein</fullName>
    </submittedName>
</protein>
<evidence type="ECO:0000313" key="4">
    <source>
        <dbReference type="Proteomes" id="UP000537131"/>
    </source>
</evidence>
<dbReference type="InterPro" id="IPR024478">
    <property type="entry name" value="HlyB_4HB_MCP"/>
</dbReference>